<dbReference type="InterPro" id="IPR029058">
    <property type="entry name" value="AB_hydrolase_fold"/>
</dbReference>
<evidence type="ECO:0000313" key="7">
    <source>
        <dbReference type="Proteomes" id="UP000575985"/>
    </source>
</evidence>
<accession>A0A853BLV8</accession>
<comment type="similarity">
    <text evidence="1">Belongs to the peptidase S33 family.</text>
</comment>
<evidence type="ECO:0000259" key="4">
    <source>
        <dbReference type="Pfam" id="PF00561"/>
    </source>
</evidence>
<evidence type="ECO:0000256" key="3">
    <source>
        <dbReference type="ARBA" id="ARBA00022801"/>
    </source>
</evidence>
<dbReference type="InterPro" id="IPR000073">
    <property type="entry name" value="AB_hydrolase_1"/>
</dbReference>
<dbReference type="Gene3D" id="3.40.50.1820">
    <property type="entry name" value="alpha/beta hydrolase"/>
    <property type="match status" value="1"/>
</dbReference>
<keyword evidence="2" id="KW-0732">Signal</keyword>
<proteinExistence type="inferred from homology"/>
<dbReference type="AlphaFoldDB" id="A0A853BLV8"/>
<dbReference type="Pfam" id="PF08386">
    <property type="entry name" value="Abhydrolase_4"/>
    <property type="match status" value="1"/>
</dbReference>
<name>A0A853BLV8_9ACTN</name>
<reference evidence="6 7" key="1">
    <citation type="submission" date="2020-07" db="EMBL/GenBank/DDBJ databases">
        <title>Sequencing the genomes of 1000 actinobacteria strains.</title>
        <authorList>
            <person name="Klenk H.-P."/>
        </authorList>
    </citation>
    <scope>NUCLEOTIDE SEQUENCE [LARGE SCALE GENOMIC DNA]</scope>
    <source>
        <strain evidence="6 7">DSM 45927</strain>
    </source>
</reference>
<dbReference type="InterPro" id="IPR013595">
    <property type="entry name" value="Pept_S33_TAP-like_C"/>
</dbReference>
<dbReference type="PANTHER" id="PTHR43248">
    <property type="entry name" value="2-SUCCINYL-6-HYDROXY-2,4-CYCLOHEXADIENE-1-CARBOXYLATE SYNTHASE"/>
    <property type="match status" value="1"/>
</dbReference>
<keyword evidence="7" id="KW-1185">Reference proteome</keyword>
<feature type="domain" description="Peptidase S33 tripeptidyl aminopeptidase-like C-terminal" evidence="5">
    <location>
        <begin position="421"/>
        <end position="523"/>
    </location>
</feature>
<gene>
    <name evidence="6" type="ORF">HNR12_002735</name>
</gene>
<dbReference type="Proteomes" id="UP000575985">
    <property type="component" value="Unassembled WGS sequence"/>
</dbReference>
<dbReference type="PANTHER" id="PTHR43248:SF29">
    <property type="entry name" value="TRIPEPTIDYL AMINOPEPTIDASE"/>
    <property type="match status" value="1"/>
</dbReference>
<dbReference type="GO" id="GO:0016787">
    <property type="term" value="F:hydrolase activity"/>
    <property type="evidence" value="ECO:0007669"/>
    <property type="project" value="UniProtKB-KW"/>
</dbReference>
<dbReference type="Pfam" id="PF00561">
    <property type="entry name" value="Abhydrolase_1"/>
    <property type="match status" value="1"/>
</dbReference>
<protein>
    <submittedName>
        <fullName evidence="6">Pimeloyl-ACP methyl ester carboxylesterase</fullName>
    </submittedName>
</protein>
<keyword evidence="3" id="KW-0378">Hydrolase</keyword>
<evidence type="ECO:0000313" key="6">
    <source>
        <dbReference type="EMBL" id="NYI96458.1"/>
    </source>
</evidence>
<comment type="caution">
    <text evidence="6">The sequence shown here is derived from an EMBL/GenBank/DDBJ whole genome shotgun (WGS) entry which is preliminary data.</text>
</comment>
<feature type="domain" description="AB hydrolase-1" evidence="4">
    <location>
        <begin position="104"/>
        <end position="299"/>
    </location>
</feature>
<evidence type="ECO:0000259" key="5">
    <source>
        <dbReference type="Pfam" id="PF08386"/>
    </source>
</evidence>
<sequence>MDMGTVAEPAVRRGPRARRAACAALALAVVLAGCGGPNRPGGSEDAPGGLAAFYDQEIAWSDCGDGFECGAFEVPLDYADPGGERLDIAVRRLPAASGDPLGSLVVNPGGPGGSGFDYAAMAPSAVSADVRDRFDVVGFDPRGVGRSSPITCLEPAAMDDFLGVDYLSRDGDSDPAELTAAGVAELVDTNRAFVAGCRERAGELMRHLGTANVARDMDVLRAALGDHRLTYLGKSYGTYLGAHYADLFPDRVRALVLDGAMDPSLDVVDLGVQQAQGSETALRAFTAHCLDLPDCPLGGSGDSVESGIDRIEDMLDTAGRRPLRNGLDNGLEARRSWLELGVLSALYSESYWPRLSTALADAFDGDGTGLLRLAGDLYNRDDPRHYANYTSALVAVNCSDRPAPRAVDAYTDAVADAEDASPVFGAGLTWGALTCAYWPQDAVADPEPLDAPGAAPILVVGTTRDNATPYAWAEALAGDLDSGVLLTREGDGHTAYLRGDPCVDTAVDTYLLRADPPADGTVCPE</sequence>
<dbReference type="InterPro" id="IPR051601">
    <property type="entry name" value="Serine_prot/Carboxylest_S33"/>
</dbReference>
<evidence type="ECO:0000256" key="2">
    <source>
        <dbReference type="ARBA" id="ARBA00022729"/>
    </source>
</evidence>
<dbReference type="SUPFAM" id="SSF53474">
    <property type="entry name" value="alpha/beta-Hydrolases"/>
    <property type="match status" value="1"/>
</dbReference>
<dbReference type="EMBL" id="JACCFO010000001">
    <property type="protein sequence ID" value="NYI96458.1"/>
    <property type="molecule type" value="Genomic_DNA"/>
</dbReference>
<evidence type="ECO:0000256" key="1">
    <source>
        <dbReference type="ARBA" id="ARBA00010088"/>
    </source>
</evidence>
<organism evidence="6 7">
    <name type="scientific">Streptomonospora nanhaiensis</name>
    <dbReference type="NCBI Taxonomy" id="1323731"/>
    <lineage>
        <taxon>Bacteria</taxon>
        <taxon>Bacillati</taxon>
        <taxon>Actinomycetota</taxon>
        <taxon>Actinomycetes</taxon>
        <taxon>Streptosporangiales</taxon>
        <taxon>Nocardiopsidaceae</taxon>
        <taxon>Streptomonospora</taxon>
    </lineage>
</organism>